<keyword evidence="1" id="KW-0812">Transmembrane</keyword>
<dbReference type="RefSeq" id="WP_016473893.1">
    <property type="nucleotide sequence ID" value="NZ_KE150480.1"/>
</dbReference>
<keyword evidence="3" id="KW-1185">Reference proteome</keyword>
<proteinExistence type="predicted"/>
<organism evidence="2 3">
    <name type="scientific">Sutterella wadsworthensis HGA0223</name>
    <dbReference type="NCBI Taxonomy" id="1203554"/>
    <lineage>
        <taxon>Bacteria</taxon>
        <taxon>Pseudomonadati</taxon>
        <taxon>Pseudomonadota</taxon>
        <taxon>Betaproteobacteria</taxon>
        <taxon>Burkholderiales</taxon>
        <taxon>Sutterellaceae</taxon>
        <taxon>Sutterella</taxon>
    </lineage>
</organism>
<protein>
    <submittedName>
        <fullName evidence="2">Uncharacterized protein</fullName>
    </submittedName>
</protein>
<evidence type="ECO:0000313" key="2">
    <source>
        <dbReference type="EMBL" id="EPE00878.1"/>
    </source>
</evidence>
<dbReference type="eggNOG" id="ENOG5032QPK">
    <property type="taxonomic scope" value="Bacteria"/>
</dbReference>
<feature type="transmembrane region" description="Helical" evidence="1">
    <location>
        <begin position="36"/>
        <end position="58"/>
    </location>
</feature>
<dbReference type="AlphaFoldDB" id="S3C3Q0"/>
<sequence length="60" mass="6334">MMFVSEFITDAPSAMPAEASVLPLEPIKVDEVVRRIAVGIVFTIGVGAVLTIAAAFAMRL</sequence>
<gene>
    <name evidence="2" type="ORF">HMPREF1476_00514</name>
</gene>
<dbReference type="Proteomes" id="UP000014400">
    <property type="component" value="Unassembled WGS sequence"/>
</dbReference>
<dbReference type="PATRIC" id="fig|1203554.3.peg.500"/>
<dbReference type="HOGENOM" id="CLU_2959172_0_0_4"/>
<accession>S3C3Q0</accession>
<keyword evidence="1" id="KW-0472">Membrane</keyword>
<evidence type="ECO:0000313" key="3">
    <source>
        <dbReference type="Proteomes" id="UP000014400"/>
    </source>
</evidence>
<name>S3C3Q0_9BURK</name>
<reference evidence="2 3" key="1">
    <citation type="submission" date="2013-04" db="EMBL/GenBank/DDBJ databases">
        <title>The Genome Sequence of Sutterella wadsworthensis HGA0223.</title>
        <authorList>
            <consortium name="The Broad Institute Genomics Platform"/>
            <person name="Earl A."/>
            <person name="Ward D."/>
            <person name="Feldgarden M."/>
            <person name="Gevers D."/>
            <person name="Schmidt T.M."/>
            <person name="Dover J."/>
            <person name="Dai D."/>
            <person name="Walker B."/>
            <person name="Young S."/>
            <person name="Zeng Q."/>
            <person name="Gargeya S."/>
            <person name="Fitzgerald M."/>
            <person name="Haas B."/>
            <person name="Abouelleil A."/>
            <person name="Allen A.W."/>
            <person name="Alvarado L."/>
            <person name="Arachchi H.M."/>
            <person name="Berlin A.M."/>
            <person name="Chapman S.B."/>
            <person name="Gainer-Dewar J."/>
            <person name="Goldberg J."/>
            <person name="Griggs A."/>
            <person name="Gujja S."/>
            <person name="Hansen M."/>
            <person name="Howarth C."/>
            <person name="Imamovic A."/>
            <person name="Ireland A."/>
            <person name="Larimer J."/>
            <person name="McCowan C."/>
            <person name="Murphy C."/>
            <person name="Pearson M."/>
            <person name="Poon T.W."/>
            <person name="Priest M."/>
            <person name="Roberts A."/>
            <person name="Saif S."/>
            <person name="Shea T."/>
            <person name="Sisk P."/>
            <person name="Sykes S."/>
            <person name="Wortman J."/>
            <person name="Nusbaum C."/>
            <person name="Birren B."/>
        </authorList>
    </citation>
    <scope>NUCLEOTIDE SEQUENCE [LARGE SCALE GENOMIC DNA]</scope>
    <source>
        <strain evidence="2 3">HGA0223</strain>
    </source>
</reference>
<dbReference type="EMBL" id="ATCF01000008">
    <property type="protein sequence ID" value="EPE00878.1"/>
    <property type="molecule type" value="Genomic_DNA"/>
</dbReference>
<comment type="caution">
    <text evidence="2">The sequence shown here is derived from an EMBL/GenBank/DDBJ whole genome shotgun (WGS) entry which is preliminary data.</text>
</comment>
<keyword evidence="1" id="KW-1133">Transmembrane helix</keyword>
<evidence type="ECO:0000256" key="1">
    <source>
        <dbReference type="SAM" id="Phobius"/>
    </source>
</evidence>